<accession>A0A699L1D5</accession>
<dbReference type="EMBL" id="BKCJ010562733">
    <property type="protein sequence ID" value="GFB14902.1"/>
    <property type="molecule type" value="Genomic_DNA"/>
</dbReference>
<comment type="caution">
    <text evidence="1">The sequence shown here is derived from an EMBL/GenBank/DDBJ whole genome shotgun (WGS) entry which is preliminary data.</text>
</comment>
<evidence type="ECO:0008006" key="2">
    <source>
        <dbReference type="Google" id="ProtNLM"/>
    </source>
</evidence>
<dbReference type="AlphaFoldDB" id="A0A699L1D5"/>
<sequence length="298" mass="35272">KEFIEEKMKEMMQLVPIEDVYVQALQVKHPIIDWKVHTEGQRSYWQIIRLGGNSACYQFFVDLLKQLDREDLNQLWALVKEYLSIRPATNDKETELWVELKRIYEPDPEDQLSIKFRRGLLGIKCTRHSHYQVKCSHWQYKFPLPVKVVATARRLQMPLPKVCTAIEEKKKKLPVKDRWHFQKTPLGRKVPVVDYEIVMINNKPRYKIIKADGQDAVWRNQNTIYGQALVKGWKLLTSCGVHIITLTTTNIILLVERRYPLSKFTLEQLVNATRLQVEEESEMSLELLRVARQQLQEY</sequence>
<gene>
    <name evidence="1" type="ORF">Tci_686873</name>
</gene>
<organism evidence="1">
    <name type="scientific">Tanacetum cinerariifolium</name>
    <name type="common">Dalmatian daisy</name>
    <name type="synonym">Chrysanthemum cinerariifolium</name>
    <dbReference type="NCBI Taxonomy" id="118510"/>
    <lineage>
        <taxon>Eukaryota</taxon>
        <taxon>Viridiplantae</taxon>
        <taxon>Streptophyta</taxon>
        <taxon>Embryophyta</taxon>
        <taxon>Tracheophyta</taxon>
        <taxon>Spermatophyta</taxon>
        <taxon>Magnoliopsida</taxon>
        <taxon>eudicotyledons</taxon>
        <taxon>Gunneridae</taxon>
        <taxon>Pentapetalae</taxon>
        <taxon>asterids</taxon>
        <taxon>campanulids</taxon>
        <taxon>Asterales</taxon>
        <taxon>Asteraceae</taxon>
        <taxon>Asteroideae</taxon>
        <taxon>Anthemideae</taxon>
        <taxon>Anthemidinae</taxon>
        <taxon>Tanacetum</taxon>
    </lineage>
</organism>
<reference evidence="1" key="1">
    <citation type="journal article" date="2019" name="Sci. Rep.">
        <title>Draft genome of Tanacetum cinerariifolium, the natural source of mosquito coil.</title>
        <authorList>
            <person name="Yamashiro T."/>
            <person name="Shiraishi A."/>
            <person name="Satake H."/>
            <person name="Nakayama K."/>
        </authorList>
    </citation>
    <scope>NUCLEOTIDE SEQUENCE</scope>
</reference>
<feature type="non-terminal residue" evidence="1">
    <location>
        <position position="1"/>
    </location>
</feature>
<name>A0A699L1D5_TANCI</name>
<proteinExistence type="predicted"/>
<protein>
    <recommendedName>
        <fullName evidence="2">Reverse transcriptase domain-containing protein</fullName>
    </recommendedName>
</protein>
<evidence type="ECO:0000313" key="1">
    <source>
        <dbReference type="EMBL" id="GFB14902.1"/>
    </source>
</evidence>